<evidence type="ECO:0000256" key="1">
    <source>
        <dbReference type="SAM" id="SignalP"/>
    </source>
</evidence>
<feature type="domain" description="Phosphodiester glycosidase" evidence="2">
    <location>
        <begin position="281"/>
        <end position="390"/>
    </location>
</feature>
<organism evidence="3 4">
    <name type="scientific">Acetobacter sacchari</name>
    <dbReference type="NCBI Taxonomy" id="2661687"/>
    <lineage>
        <taxon>Bacteria</taxon>
        <taxon>Pseudomonadati</taxon>
        <taxon>Pseudomonadota</taxon>
        <taxon>Alphaproteobacteria</taxon>
        <taxon>Acetobacterales</taxon>
        <taxon>Acetobacteraceae</taxon>
        <taxon>Acetobacter</taxon>
    </lineage>
</organism>
<protein>
    <submittedName>
        <fullName evidence="3">Phosphodiester glycosidase family protein</fullName>
    </submittedName>
</protein>
<keyword evidence="3" id="KW-0378">Hydrolase</keyword>
<keyword evidence="4" id="KW-1185">Reference proteome</keyword>
<dbReference type="Pfam" id="PF09992">
    <property type="entry name" value="NAGPA"/>
    <property type="match status" value="1"/>
</dbReference>
<keyword evidence="3" id="KW-0326">Glycosidase</keyword>
<name>A0ABS3M0L2_9PROT</name>
<feature type="signal peptide" evidence="1">
    <location>
        <begin position="1"/>
        <end position="20"/>
    </location>
</feature>
<dbReference type="RefSeq" id="WP_207883662.1">
    <property type="nucleotide sequence ID" value="NZ_JAFVMF010000028.1"/>
</dbReference>
<proteinExistence type="predicted"/>
<keyword evidence="1" id="KW-0732">Signal</keyword>
<dbReference type="Proteomes" id="UP000664771">
    <property type="component" value="Unassembled WGS sequence"/>
</dbReference>
<dbReference type="GO" id="GO:0016798">
    <property type="term" value="F:hydrolase activity, acting on glycosyl bonds"/>
    <property type="evidence" value="ECO:0007669"/>
    <property type="project" value="UniProtKB-KW"/>
</dbReference>
<reference evidence="3 4" key="1">
    <citation type="submission" date="2021-03" db="EMBL/GenBank/DDBJ databases">
        <title>The complete genome sequence of Acetobacter sacchari TBRC 11175.</title>
        <authorList>
            <person name="Charoenyingcharoen P."/>
            <person name="Yukphan P."/>
        </authorList>
    </citation>
    <scope>NUCLEOTIDE SEQUENCE [LARGE SCALE GENOMIC DNA]</scope>
    <source>
        <strain evidence="3 4">TBRC 11175</strain>
    </source>
</reference>
<comment type="caution">
    <text evidence="3">The sequence shown here is derived from an EMBL/GenBank/DDBJ whole genome shotgun (WGS) entry which is preliminary data.</text>
</comment>
<accession>A0ABS3M0L2</accession>
<evidence type="ECO:0000313" key="3">
    <source>
        <dbReference type="EMBL" id="MBO1361703.1"/>
    </source>
</evidence>
<evidence type="ECO:0000259" key="2">
    <source>
        <dbReference type="Pfam" id="PF09992"/>
    </source>
</evidence>
<feature type="chain" id="PRO_5046309164" evidence="1">
    <location>
        <begin position="21"/>
        <end position="399"/>
    </location>
</feature>
<evidence type="ECO:0000313" key="4">
    <source>
        <dbReference type="Proteomes" id="UP000664771"/>
    </source>
</evidence>
<sequence>MRLRLALIYGLLLCPEIARATPVEDVIKAISPPADVEKRSVVVYQFDTSHPIPLDTTGSSSVKTSAWLVTINRATKTISSSNGPLEPLSFRVYGSPNSAKCTDNSNAKIDSIPQTWELLPASMATSILKGKNIFPTVVINANYFDVRAQGNGITWATNKCSRPLGVFYDNNPGHVNNDYGSYDGNDQYLAGPPYFIGKTISEKSPVQSMIFFMGNDYTNPSSYDSYNRQIDIVENNALTDLNFKARIGKAPYNYDDARFTAISGAELLPNLSSSSADAGDGPDSGGKSTTRIAIAYKKSTDQLFIFEGGGYTSGVTRTNLASLFKALGSDVALELDGGGSASVVVNSNQARWAGATTTAPQSGCALAGYTCSKPTQPDGNARPVPAFFYVQVPQKTLAN</sequence>
<dbReference type="EMBL" id="JAFVMF010000028">
    <property type="protein sequence ID" value="MBO1361703.1"/>
    <property type="molecule type" value="Genomic_DNA"/>
</dbReference>
<gene>
    <name evidence="3" type="ORF">J2D73_18120</name>
</gene>
<dbReference type="InterPro" id="IPR018711">
    <property type="entry name" value="NAGPA"/>
</dbReference>